<dbReference type="GO" id="GO:0005737">
    <property type="term" value="C:cytoplasm"/>
    <property type="evidence" value="ECO:0007669"/>
    <property type="project" value="TreeGrafter"/>
</dbReference>
<comment type="caution">
    <text evidence="2">The sequence shown here is derived from an EMBL/GenBank/DDBJ whole genome shotgun (WGS) entry which is preliminary data.</text>
</comment>
<dbReference type="SMART" id="SM00450">
    <property type="entry name" value="RHOD"/>
    <property type="match status" value="1"/>
</dbReference>
<dbReference type="InterPro" id="IPR036873">
    <property type="entry name" value="Rhodanese-like_dom_sf"/>
</dbReference>
<dbReference type="Proteomes" id="UP000800235">
    <property type="component" value="Unassembled WGS sequence"/>
</dbReference>
<dbReference type="PANTHER" id="PTHR10828:SF38">
    <property type="entry name" value="ARSENICAL-RESISTANCE PROTEIN 2-RELATED"/>
    <property type="match status" value="1"/>
</dbReference>
<protein>
    <submittedName>
        <fullName evidence="2">Rhodanese-like protein</fullName>
    </submittedName>
</protein>
<dbReference type="EMBL" id="MU007077">
    <property type="protein sequence ID" value="KAF2423787.1"/>
    <property type="molecule type" value="Genomic_DNA"/>
</dbReference>
<dbReference type="SUPFAM" id="SSF52821">
    <property type="entry name" value="Rhodanese/Cell cycle control phosphatase"/>
    <property type="match status" value="1"/>
</dbReference>
<dbReference type="Pfam" id="PF00581">
    <property type="entry name" value="Rhodanese"/>
    <property type="match status" value="1"/>
</dbReference>
<organism evidence="2 3">
    <name type="scientific">Tothia fuscella</name>
    <dbReference type="NCBI Taxonomy" id="1048955"/>
    <lineage>
        <taxon>Eukaryota</taxon>
        <taxon>Fungi</taxon>
        <taxon>Dikarya</taxon>
        <taxon>Ascomycota</taxon>
        <taxon>Pezizomycotina</taxon>
        <taxon>Dothideomycetes</taxon>
        <taxon>Pleosporomycetidae</taxon>
        <taxon>Venturiales</taxon>
        <taxon>Cylindrosympodiaceae</taxon>
        <taxon>Tothia</taxon>
    </lineage>
</organism>
<dbReference type="AlphaFoldDB" id="A0A9P4NK42"/>
<keyword evidence="3" id="KW-1185">Reference proteome</keyword>
<name>A0A9P4NK42_9PEZI</name>
<evidence type="ECO:0000313" key="2">
    <source>
        <dbReference type="EMBL" id="KAF2423787.1"/>
    </source>
</evidence>
<dbReference type="OrthoDB" id="102559at2759"/>
<dbReference type="GO" id="GO:0005634">
    <property type="term" value="C:nucleus"/>
    <property type="evidence" value="ECO:0007669"/>
    <property type="project" value="TreeGrafter"/>
</dbReference>
<evidence type="ECO:0000259" key="1">
    <source>
        <dbReference type="PROSITE" id="PS50206"/>
    </source>
</evidence>
<accession>A0A9P4NK42</accession>
<feature type="domain" description="Rhodanese" evidence="1">
    <location>
        <begin position="26"/>
        <end position="145"/>
    </location>
</feature>
<evidence type="ECO:0000313" key="3">
    <source>
        <dbReference type="Proteomes" id="UP000800235"/>
    </source>
</evidence>
<dbReference type="Gene3D" id="3.40.250.10">
    <property type="entry name" value="Rhodanese-like domain"/>
    <property type="match status" value="1"/>
</dbReference>
<dbReference type="PANTHER" id="PTHR10828">
    <property type="entry name" value="M-PHASE INDUCER PHOSPHATASE DUAL SPECIFICITY PHOSPHATASE CDC25"/>
    <property type="match status" value="1"/>
</dbReference>
<dbReference type="GO" id="GO:0004725">
    <property type="term" value="F:protein tyrosine phosphatase activity"/>
    <property type="evidence" value="ECO:0007669"/>
    <property type="project" value="TreeGrafter"/>
</dbReference>
<dbReference type="PROSITE" id="PS50206">
    <property type="entry name" value="RHODANESE_3"/>
    <property type="match status" value="1"/>
</dbReference>
<sequence length="161" mass="17761">MATTTIASLPRITASTLSTQLLDPTTSSKIAVVDVRDSDHVGGHIRGSIHAPANTLDYRTAELVRQLRGKETVVFHCSLSQVRGPSAALRYLRERERVEGLVKKDEGREAEGEGEGEGEGQVVQKVVVLDKGFVGWQETYAEDERLTEGYVKDIWEFGYQG</sequence>
<proteinExistence type="predicted"/>
<gene>
    <name evidence="2" type="ORF">EJ08DRAFT_639582</name>
</gene>
<dbReference type="InterPro" id="IPR001763">
    <property type="entry name" value="Rhodanese-like_dom"/>
</dbReference>
<reference evidence="2" key="1">
    <citation type="journal article" date="2020" name="Stud. Mycol.">
        <title>101 Dothideomycetes genomes: a test case for predicting lifestyles and emergence of pathogens.</title>
        <authorList>
            <person name="Haridas S."/>
            <person name="Albert R."/>
            <person name="Binder M."/>
            <person name="Bloem J."/>
            <person name="Labutti K."/>
            <person name="Salamov A."/>
            <person name="Andreopoulos B."/>
            <person name="Baker S."/>
            <person name="Barry K."/>
            <person name="Bills G."/>
            <person name="Bluhm B."/>
            <person name="Cannon C."/>
            <person name="Castanera R."/>
            <person name="Culley D."/>
            <person name="Daum C."/>
            <person name="Ezra D."/>
            <person name="Gonzalez J."/>
            <person name="Henrissat B."/>
            <person name="Kuo A."/>
            <person name="Liang C."/>
            <person name="Lipzen A."/>
            <person name="Lutzoni F."/>
            <person name="Magnuson J."/>
            <person name="Mondo S."/>
            <person name="Nolan M."/>
            <person name="Ohm R."/>
            <person name="Pangilinan J."/>
            <person name="Park H.-J."/>
            <person name="Ramirez L."/>
            <person name="Alfaro M."/>
            <person name="Sun H."/>
            <person name="Tritt A."/>
            <person name="Yoshinaga Y."/>
            <person name="Zwiers L.-H."/>
            <person name="Turgeon B."/>
            <person name="Goodwin S."/>
            <person name="Spatafora J."/>
            <person name="Crous P."/>
            <person name="Grigoriev I."/>
        </authorList>
    </citation>
    <scope>NUCLEOTIDE SEQUENCE</scope>
    <source>
        <strain evidence="2">CBS 130266</strain>
    </source>
</reference>